<reference evidence="1" key="1">
    <citation type="journal article" date="2015" name="Nature">
        <title>Complex archaea that bridge the gap between prokaryotes and eukaryotes.</title>
        <authorList>
            <person name="Spang A."/>
            <person name="Saw J.H."/>
            <person name="Jorgensen S.L."/>
            <person name="Zaremba-Niedzwiedzka K."/>
            <person name="Martijn J."/>
            <person name="Lind A.E."/>
            <person name="van Eijk R."/>
            <person name="Schleper C."/>
            <person name="Guy L."/>
            <person name="Ettema T.J."/>
        </authorList>
    </citation>
    <scope>NUCLEOTIDE SEQUENCE</scope>
</reference>
<comment type="caution">
    <text evidence="1">The sequence shown here is derived from an EMBL/GenBank/DDBJ whole genome shotgun (WGS) entry which is preliminary data.</text>
</comment>
<organism evidence="1">
    <name type="scientific">marine sediment metagenome</name>
    <dbReference type="NCBI Taxonomy" id="412755"/>
    <lineage>
        <taxon>unclassified sequences</taxon>
        <taxon>metagenomes</taxon>
        <taxon>ecological metagenomes</taxon>
    </lineage>
</organism>
<name>A0A0F9BG51_9ZZZZ</name>
<proteinExistence type="predicted"/>
<gene>
    <name evidence="1" type="ORF">LCGC14_2532100</name>
</gene>
<dbReference type="AlphaFoldDB" id="A0A0F9BG51"/>
<sequence>GNYKLDLYGDTLYKIRYKFLNNYFYQTALDFKGTWAYMELSNNFFDGYDTYAVRGTTGAGPTWYLYGRGNTFVNAASGDTPFQKSTNWTTKSLLHDNIYDTTDLTNESIDSDNDNFKM</sequence>
<protein>
    <submittedName>
        <fullName evidence="1">Uncharacterized protein</fullName>
    </submittedName>
</protein>
<feature type="non-terminal residue" evidence="1">
    <location>
        <position position="1"/>
    </location>
</feature>
<evidence type="ECO:0000313" key="1">
    <source>
        <dbReference type="EMBL" id="KKL12807.1"/>
    </source>
</evidence>
<accession>A0A0F9BG51</accession>
<dbReference type="EMBL" id="LAZR01041114">
    <property type="protein sequence ID" value="KKL12807.1"/>
    <property type="molecule type" value="Genomic_DNA"/>
</dbReference>